<reference evidence="1" key="1">
    <citation type="journal article" date="2014" name="Front. Microbiol.">
        <title>High frequency of phylogenetically diverse reductive dehalogenase-homologous genes in deep subseafloor sedimentary metagenomes.</title>
        <authorList>
            <person name="Kawai M."/>
            <person name="Futagami T."/>
            <person name="Toyoda A."/>
            <person name="Takaki Y."/>
            <person name="Nishi S."/>
            <person name="Hori S."/>
            <person name="Arai W."/>
            <person name="Tsubouchi T."/>
            <person name="Morono Y."/>
            <person name="Uchiyama I."/>
            <person name="Ito T."/>
            <person name="Fujiyama A."/>
            <person name="Inagaki F."/>
            <person name="Takami H."/>
        </authorList>
    </citation>
    <scope>NUCLEOTIDE SEQUENCE</scope>
    <source>
        <strain evidence="1">Expedition CK06-06</strain>
    </source>
</reference>
<protein>
    <submittedName>
        <fullName evidence="1">Uncharacterized protein</fullName>
    </submittedName>
</protein>
<dbReference type="AlphaFoldDB" id="X0V108"/>
<comment type="caution">
    <text evidence="1">The sequence shown here is derived from an EMBL/GenBank/DDBJ whole genome shotgun (WGS) entry which is preliminary data.</text>
</comment>
<name>X0V108_9ZZZZ</name>
<organism evidence="1">
    <name type="scientific">marine sediment metagenome</name>
    <dbReference type="NCBI Taxonomy" id="412755"/>
    <lineage>
        <taxon>unclassified sequences</taxon>
        <taxon>metagenomes</taxon>
        <taxon>ecological metagenomes</taxon>
    </lineage>
</organism>
<gene>
    <name evidence="1" type="ORF">S01H1_33535</name>
</gene>
<evidence type="ECO:0000313" key="1">
    <source>
        <dbReference type="EMBL" id="GAG11789.1"/>
    </source>
</evidence>
<feature type="non-terminal residue" evidence="1">
    <location>
        <position position="129"/>
    </location>
</feature>
<sequence>MLPVSRLKFFPDNAHIESSSKPKRSAVVIIEMRYMNSAFLPSFPPVNNSVAAFVAGPAIRKTNPAPGVMPFKIKDAAIGIEPVAHMYIGIEISSINGYASMGVPKYFSTIFPGIKNPIMLPIKTPTTIH</sequence>
<accession>X0V108</accession>
<proteinExistence type="predicted"/>
<dbReference type="EMBL" id="BARS01020829">
    <property type="protein sequence ID" value="GAG11789.1"/>
    <property type="molecule type" value="Genomic_DNA"/>
</dbReference>